<evidence type="ECO:0000313" key="3">
    <source>
        <dbReference type="Proteomes" id="UP001228049"/>
    </source>
</evidence>
<accession>A0AAD9B398</accession>
<evidence type="ECO:0000256" key="1">
    <source>
        <dbReference type="SAM" id="MobiDB-lite"/>
    </source>
</evidence>
<evidence type="ECO:0000313" key="2">
    <source>
        <dbReference type="EMBL" id="KAK1875861.1"/>
    </source>
</evidence>
<proteinExistence type="predicted"/>
<protein>
    <submittedName>
        <fullName evidence="2">60 kDa chaperonin 2</fullName>
    </submittedName>
</protein>
<comment type="caution">
    <text evidence="2">The sequence shown here is derived from an EMBL/GenBank/DDBJ whole genome shotgun (WGS) entry which is preliminary data.</text>
</comment>
<feature type="region of interest" description="Disordered" evidence="1">
    <location>
        <begin position="18"/>
        <end position="107"/>
    </location>
</feature>
<dbReference type="AlphaFoldDB" id="A0AAD9B398"/>
<keyword evidence="3" id="KW-1185">Reference proteome</keyword>
<feature type="region of interest" description="Disordered" evidence="1">
    <location>
        <begin position="126"/>
        <end position="163"/>
    </location>
</feature>
<sequence>MAHRYILHPSGREEALLLSVSGEGTAAREREGENRERTGREPGRTGPLGGSSWRLRPLQSQQTAGRERGGQPERGETERRGEPGGEAGGTAYLVQISPQTERGSGRRQAEALLLLLLLLLLQGMTGKNPHCPPPLPPPPPSPMSPPLSPSQSCSLHHKHKGKA</sequence>
<reference evidence="2" key="1">
    <citation type="submission" date="2023-04" db="EMBL/GenBank/DDBJ databases">
        <title>Chromosome-level genome of Chaenocephalus aceratus.</title>
        <authorList>
            <person name="Park H."/>
        </authorList>
    </citation>
    <scope>NUCLEOTIDE SEQUENCE</scope>
    <source>
        <strain evidence="2">DE</strain>
        <tissue evidence="2">Muscle</tissue>
    </source>
</reference>
<dbReference type="EMBL" id="JASDAP010000058">
    <property type="protein sequence ID" value="KAK1875861.1"/>
    <property type="molecule type" value="Genomic_DNA"/>
</dbReference>
<feature type="compositionally biased region" description="Basic and acidic residues" evidence="1">
    <location>
        <begin position="26"/>
        <end position="43"/>
    </location>
</feature>
<feature type="compositionally biased region" description="Basic and acidic residues" evidence="1">
    <location>
        <begin position="65"/>
        <end position="83"/>
    </location>
</feature>
<feature type="compositionally biased region" description="Pro residues" evidence="1">
    <location>
        <begin position="130"/>
        <end position="148"/>
    </location>
</feature>
<name>A0AAD9B398_DISEL</name>
<gene>
    <name evidence="2" type="ORF">KUDE01_031987</name>
</gene>
<dbReference type="Proteomes" id="UP001228049">
    <property type="component" value="Unassembled WGS sequence"/>
</dbReference>
<organism evidence="2 3">
    <name type="scientific">Dissostichus eleginoides</name>
    <name type="common">Patagonian toothfish</name>
    <name type="synonym">Dissostichus amissus</name>
    <dbReference type="NCBI Taxonomy" id="100907"/>
    <lineage>
        <taxon>Eukaryota</taxon>
        <taxon>Metazoa</taxon>
        <taxon>Chordata</taxon>
        <taxon>Craniata</taxon>
        <taxon>Vertebrata</taxon>
        <taxon>Euteleostomi</taxon>
        <taxon>Actinopterygii</taxon>
        <taxon>Neopterygii</taxon>
        <taxon>Teleostei</taxon>
        <taxon>Neoteleostei</taxon>
        <taxon>Acanthomorphata</taxon>
        <taxon>Eupercaria</taxon>
        <taxon>Perciformes</taxon>
        <taxon>Notothenioidei</taxon>
        <taxon>Nototheniidae</taxon>
        <taxon>Dissostichus</taxon>
    </lineage>
</organism>